<dbReference type="EMBL" id="BMAO01028879">
    <property type="protein sequence ID" value="GFR27934.1"/>
    <property type="molecule type" value="Genomic_DNA"/>
</dbReference>
<accession>A0A8X6IT09</accession>
<dbReference type="AlphaFoldDB" id="A0A8X6IT09"/>
<comment type="caution">
    <text evidence="1">The sequence shown here is derived from an EMBL/GenBank/DDBJ whole genome shotgun (WGS) entry which is preliminary data.</text>
</comment>
<proteinExistence type="predicted"/>
<protein>
    <submittedName>
        <fullName evidence="1">Uncharacterized protein</fullName>
    </submittedName>
</protein>
<reference evidence="1" key="1">
    <citation type="submission" date="2020-07" db="EMBL/GenBank/DDBJ databases">
        <title>Multicomponent nature underlies the extraordinary mechanical properties of spider dragline silk.</title>
        <authorList>
            <person name="Kono N."/>
            <person name="Nakamura H."/>
            <person name="Mori M."/>
            <person name="Yoshida Y."/>
            <person name="Ohtoshi R."/>
            <person name="Malay A.D."/>
            <person name="Moran D.A.P."/>
            <person name="Tomita M."/>
            <person name="Numata K."/>
            <person name="Arakawa K."/>
        </authorList>
    </citation>
    <scope>NUCLEOTIDE SEQUENCE</scope>
</reference>
<gene>
    <name evidence="1" type="ORF">TNCT_704841</name>
</gene>
<dbReference type="Proteomes" id="UP000887116">
    <property type="component" value="Unassembled WGS sequence"/>
</dbReference>
<sequence length="114" mass="12615">MCIGKNETICKSIAFSQNRETSLYGKRAFYTVESLIRVQFSMLINVNLPSSTASFRLLFSGFFCKVVSTSATFVFTMVCLPNHFLSATDPVSQNRCTKCVIVEAFGAVSHGNFC</sequence>
<organism evidence="1 2">
    <name type="scientific">Trichonephila clavata</name>
    <name type="common">Joro spider</name>
    <name type="synonym">Nephila clavata</name>
    <dbReference type="NCBI Taxonomy" id="2740835"/>
    <lineage>
        <taxon>Eukaryota</taxon>
        <taxon>Metazoa</taxon>
        <taxon>Ecdysozoa</taxon>
        <taxon>Arthropoda</taxon>
        <taxon>Chelicerata</taxon>
        <taxon>Arachnida</taxon>
        <taxon>Araneae</taxon>
        <taxon>Araneomorphae</taxon>
        <taxon>Entelegynae</taxon>
        <taxon>Araneoidea</taxon>
        <taxon>Nephilidae</taxon>
        <taxon>Trichonephila</taxon>
    </lineage>
</organism>
<evidence type="ECO:0000313" key="1">
    <source>
        <dbReference type="EMBL" id="GFR27934.1"/>
    </source>
</evidence>
<evidence type="ECO:0000313" key="2">
    <source>
        <dbReference type="Proteomes" id="UP000887116"/>
    </source>
</evidence>
<name>A0A8X6IT09_TRICU</name>
<keyword evidence="2" id="KW-1185">Reference proteome</keyword>